<proteinExistence type="predicted"/>
<sequence length="69" mass="8269">MQLKDFLSLYPNIQTQIPSKVIKVFDRIRILHQNESDAEEDRDTKFQKSRGLQYRVEGFQRGDWTKRLG</sequence>
<reference evidence="1" key="1">
    <citation type="submission" date="2020-06" db="EMBL/GenBank/DDBJ databases">
        <title>Unique genomic features of the anaerobic methanotrophic archaea.</title>
        <authorList>
            <person name="Chadwick G.L."/>
            <person name="Skennerton C.T."/>
            <person name="Laso-Perez R."/>
            <person name="Leu A.O."/>
            <person name="Speth D.R."/>
            <person name="Yu H."/>
            <person name="Morgan-Lang C."/>
            <person name="Hatzenpichler R."/>
            <person name="Goudeau D."/>
            <person name="Malmstrom R."/>
            <person name="Brazelton W.J."/>
            <person name="Woyke T."/>
            <person name="Hallam S.J."/>
            <person name="Tyson G.W."/>
            <person name="Wegener G."/>
            <person name="Boetius A."/>
            <person name="Orphan V."/>
        </authorList>
    </citation>
    <scope>NUCLEOTIDE SEQUENCE</scope>
</reference>
<protein>
    <submittedName>
        <fullName evidence="1">Uncharacterized protein</fullName>
    </submittedName>
</protein>
<dbReference type="EMBL" id="MT631482">
    <property type="protein sequence ID" value="QNO51879.1"/>
    <property type="molecule type" value="Genomic_DNA"/>
</dbReference>
<evidence type="ECO:0000313" key="1">
    <source>
        <dbReference type="EMBL" id="QNO51879.1"/>
    </source>
</evidence>
<name>A0A7G9YV45_9EURY</name>
<organism evidence="1">
    <name type="scientific">Candidatus Methanophagaceae archaeon ANME-1 ERB6</name>
    <dbReference type="NCBI Taxonomy" id="2759912"/>
    <lineage>
        <taxon>Archaea</taxon>
        <taxon>Methanobacteriati</taxon>
        <taxon>Methanobacteriota</taxon>
        <taxon>Stenosarchaea group</taxon>
        <taxon>Methanomicrobia</taxon>
        <taxon>Candidatus Methanophagales</taxon>
        <taxon>Candidatus Methanophagaceae</taxon>
    </lineage>
</organism>
<gene>
    <name evidence="1" type="ORF">KDDDHKLF_00006</name>
</gene>
<dbReference type="AlphaFoldDB" id="A0A7G9YV45"/>
<accession>A0A7G9YV45</accession>